<dbReference type="EMBL" id="CAEZYQ010000038">
    <property type="protein sequence ID" value="CAB4767187.1"/>
    <property type="molecule type" value="Genomic_DNA"/>
</dbReference>
<organism evidence="2">
    <name type="scientific">freshwater metagenome</name>
    <dbReference type="NCBI Taxonomy" id="449393"/>
    <lineage>
        <taxon>unclassified sequences</taxon>
        <taxon>metagenomes</taxon>
        <taxon>ecological metagenomes</taxon>
    </lineage>
</organism>
<name>A0A6J6V9G4_9ZZZZ</name>
<dbReference type="SUPFAM" id="SSF51735">
    <property type="entry name" value="NAD(P)-binding Rossmann-fold domains"/>
    <property type="match status" value="1"/>
</dbReference>
<dbReference type="AlphaFoldDB" id="A0A6J6V9G4"/>
<gene>
    <name evidence="2" type="ORF">UFOPK2761_03157</name>
</gene>
<dbReference type="InterPro" id="IPR006037">
    <property type="entry name" value="RCK_C"/>
</dbReference>
<dbReference type="InterPro" id="IPR050721">
    <property type="entry name" value="Trk_Ktr_HKT_K-transport"/>
</dbReference>
<dbReference type="InterPro" id="IPR036291">
    <property type="entry name" value="NAD(P)-bd_dom_sf"/>
</dbReference>
<dbReference type="InterPro" id="IPR036721">
    <property type="entry name" value="RCK_C_sf"/>
</dbReference>
<protein>
    <submittedName>
        <fullName evidence="2">Unannotated protein</fullName>
    </submittedName>
</protein>
<evidence type="ECO:0000313" key="2">
    <source>
        <dbReference type="EMBL" id="CAB4767187.1"/>
    </source>
</evidence>
<dbReference type="GO" id="GO:0006813">
    <property type="term" value="P:potassium ion transport"/>
    <property type="evidence" value="ECO:0007669"/>
    <property type="project" value="InterPro"/>
</dbReference>
<dbReference type="Gene3D" id="3.40.50.720">
    <property type="entry name" value="NAD(P)-binding Rossmann-like Domain"/>
    <property type="match status" value="1"/>
</dbReference>
<accession>A0A6J6V9G4</accession>
<dbReference type="PANTHER" id="PTHR43833:SF7">
    <property type="entry name" value="KTR SYSTEM POTASSIUM UPTAKE PROTEIN C"/>
    <property type="match status" value="1"/>
</dbReference>
<dbReference type="Pfam" id="PF02254">
    <property type="entry name" value="TrkA_N"/>
    <property type="match status" value="1"/>
</dbReference>
<sequence>MARNQPRATPRGAVAVIGLGRFGKSLALELVAGGTEVLGIDSDPRIVQSLAGRLTHVVEADSTDEEAMRQLGIQDLERAVIGVGTDLEASILSASVAINLGVADIWAKAISAAHARILTQIGVHHVVRPEHDMGKRVAHLVSGRMMDYIELDDGYAFVKSKPPKQILNKPLRDTDIRSAYGITVVGIKRGSRQFTYATPDTVVVPGDVIIVSGERRDVERFSDLP</sequence>
<feature type="domain" description="RCK C-terminal" evidence="1">
    <location>
        <begin position="143"/>
        <end position="225"/>
    </location>
</feature>
<proteinExistence type="predicted"/>
<dbReference type="PANTHER" id="PTHR43833">
    <property type="entry name" value="POTASSIUM CHANNEL PROTEIN 2-RELATED-RELATED"/>
    <property type="match status" value="1"/>
</dbReference>
<dbReference type="InterPro" id="IPR003148">
    <property type="entry name" value="RCK_N"/>
</dbReference>
<evidence type="ECO:0000259" key="1">
    <source>
        <dbReference type="PROSITE" id="PS51202"/>
    </source>
</evidence>
<dbReference type="SUPFAM" id="SSF116726">
    <property type="entry name" value="TrkA C-terminal domain-like"/>
    <property type="match status" value="1"/>
</dbReference>
<dbReference type="GO" id="GO:0008324">
    <property type="term" value="F:monoatomic cation transmembrane transporter activity"/>
    <property type="evidence" value="ECO:0007669"/>
    <property type="project" value="InterPro"/>
</dbReference>
<dbReference type="Gene3D" id="3.30.70.1450">
    <property type="entry name" value="Regulator of K+ conductance, C-terminal domain"/>
    <property type="match status" value="1"/>
</dbReference>
<reference evidence="2" key="1">
    <citation type="submission" date="2020-05" db="EMBL/GenBank/DDBJ databases">
        <authorList>
            <person name="Chiriac C."/>
            <person name="Salcher M."/>
            <person name="Ghai R."/>
            <person name="Kavagutti S V."/>
        </authorList>
    </citation>
    <scope>NUCLEOTIDE SEQUENCE</scope>
</reference>
<dbReference type="Pfam" id="PF02080">
    <property type="entry name" value="TrkA_C"/>
    <property type="match status" value="1"/>
</dbReference>
<dbReference type="PROSITE" id="PS51202">
    <property type="entry name" value="RCK_C"/>
    <property type="match status" value="1"/>
</dbReference>